<protein>
    <submittedName>
        <fullName evidence="1">Uncharacterized protein</fullName>
    </submittedName>
</protein>
<dbReference type="AlphaFoldDB" id="A0A420W5R5"/>
<accession>A0A420W5R5</accession>
<keyword evidence="2" id="KW-1185">Reference proteome</keyword>
<organism evidence="1 2">
    <name type="scientific">Thermovibrio guaymasensis</name>
    <dbReference type="NCBI Taxonomy" id="240167"/>
    <lineage>
        <taxon>Bacteria</taxon>
        <taxon>Pseudomonadati</taxon>
        <taxon>Aquificota</taxon>
        <taxon>Aquificia</taxon>
        <taxon>Desulfurobacteriales</taxon>
        <taxon>Desulfurobacteriaceae</taxon>
        <taxon>Thermovibrio</taxon>
    </lineage>
</organism>
<proteinExistence type="predicted"/>
<evidence type="ECO:0000313" key="2">
    <source>
        <dbReference type="Proteomes" id="UP000280881"/>
    </source>
</evidence>
<dbReference type="EMBL" id="RBIE01000004">
    <property type="protein sequence ID" value="RKQ60451.1"/>
    <property type="molecule type" value="Genomic_DNA"/>
</dbReference>
<reference evidence="1 2" key="1">
    <citation type="submission" date="2018-10" db="EMBL/GenBank/DDBJ databases">
        <title>Genomic Encyclopedia of Type Strains, Phase IV (KMG-IV): sequencing the most valuable type-strain genomes for metagenomic binning, comparative biology and taxonomic classification.</title>
        <authorList>
            <person name="Goeker M."/>
        </authorList>
    </citation>
    <scope>NUCLEOTIDE SEQUENCE [LARGE SCALE GENOMIC DNA]</scope>
    <source>
        <strain evidence="1 2">DSM 15521</strain>
    </source>
</reference>
<dbReference type="Proteomes" id="UP000280881">
    <property type="component" value="Unassembled WGS sequence"/>
</dbReference>
<gene>
    <name evidence="1" type="ORF">C7457_1528</name>
</gene>
<evidence type="ECO:0000313" key="1">
    <source>
        <dbReference type="EMBL" id="RKQ60451.1"/>
    </source>
</evidence>
<comment type="caution">
    <text evidence="1">The sequence shown here is derived from an EMBL/GenBank/DDBJ whole genome shotgun (WGS) entry which is preliminary data.</text>
</comment>
<sequence>MSNPKEFFVYPSIVREGIKGNKEGAEEGLKRAFEQTKGLLLKNLEEGLNQENWEAVLSLLEELLTLYHLLLEKEKAAELTDEGIGFNEKFLERIADAIAYAEANFVEITAMAGILINYHDQEKELFHYWVEEEEKEVIEAFTRTSVEWGNYLSARKLYSTADKSLRLTAEALFGLTKWFKALERVEAPYLEGEILFLKELLTEAISSKERPKGKLFLTKLTYPLIEIPMIFKPSKELLQVGILLKDFLLKFSEEFTEFFESVLDRELPSDAARPQLLFVVKALVEFIADSGGDYDKAFKELSFFFKRYGVSKEELKETRTSFKEQLTYLPEKEE</sequence>
<name>A0A420W5R5_9BACT</name>
<dbReference type="RefSeq" id="WP_121171692.1">
    <property type="nucleotide sequence ID" value="NZ_RBIE01000004.1"/>
</dbReference>